<sequence>MTEPQFLSGQFLLSMPGMGDDRFARALIAVCSHDEESALGIVVNHLRGDVTLHGLFEQLGVDPGDMEDGPVYAGGPVEPARGFVLHSTDYEGQGTLNVAGRWALTATLDILRAIAAGTGPKKWLVALGYTGWGEGQLDGELTQHGWMRAEGTEAFLWDTPVEDRWRLAFESEGIDVGLLSPSAGTA</sequence>
<keyword evidence="4" id="KW-1185">Reference proteome</keyword>
<dbReference type="RefSeq" id="WP_088713394.1">
    <property type="nucleotide sequence ID" value="NZ_NFZT01000001.1"/>
</dbReference>
<evidence type="ECO:0000256" key="1">
    <source>
        <dbReference type="ARBA" id="ARBA00009600"/>
    </source>
</evidence>
<gene>
    <name evidence="3" type="ORF">B5C34_07620</name>
</gene>
<dbReference type="Gene3D" id="3.40.1740.10">
    <property type="entry name" value="VC0467-like"/>
    <property type="match status" value="1"/>
</dbReference>
<dbReference type="InterPro" id="IPR003774">
    <property type="entry name" value="AlgH-like"/>
</dbReference>
<dbReference type="Pfam" id="PF02622">
    <property type="entry name" value="DUF179"/>
    <property type="match status" value="1"/>
</dbReference>
<accession>A0A219B982</accession>
<dbReference type="Proteomes" id="UP000198462">
    <property type="component" value="Unassembled WGS sequence"/>
</dbReference>
<dbReference type="EMBL" id="NFZT01000001">
    <property type="protein sequence ID" value="OWV34686.1"/>
    <property type="molecule type" value="Genomic_DNA"/>
</dbReference>
<dbReference type="PANTHER" id="PTHR30327:SF1">
    <property type="entry name" value="UPF0301 PROTEIN YQGE"/>
    <property type="match status" value="1"/>
</dbReference>
<dbReference type="GO" id="GO:0005829">
    <property type="term" value="C:cytosol"/>
    <property type="evidence" value="ECO:0007669"/>
    <property type="project" value="TreeGrafter"/>
</dbReference>
<evidence type="ECO:0000256" key="2">
    <source>
        <dbReference type="HAMAP-Rule" id="MF_00758"/>
    </source>
</evidence>
<comment type="similarity">
    <text evidence="1 2">Belongs to the UPF0301 (AlgH) family.</text>
</comment>
<dbReference type="PANTHER" id="PTHR30327">
    <property type="entry name" value="UNCHARACTERIZED PROTEIN YQGE"/>
    <property type="match status" value="1"/>
</dbReference>
<dbReference type="SUPFAM" id="SSF143456">
    <property type="entry name" value="VC0467-like"/>
    <property type="match status" value="1"/>
</dbReference>
<reference evidence="4" key="1">
    <citation type="submission" date="2017-05" db="EMBL/GenBank/DDBJ databases">
        <authorList>
            <person name="Lin X."/>
        </authorList>
    </citation>
    <scope>NUCLEOTIDE SEQUENCE [LARGE SCALE GENOMIC DNA]</scope>
    <source>
        <strain evidence="4">JLT2012</strain>
    </source>
</reference>
<protein>
    <recommendedName>
        <fullName evidence="2">UPF0301 protein B5C34_07620</fullName>
    </recommendedName>
</protein>
<proteinExistence type="inferred from homology"/>
<comment type="caution">
    <text evidence="3">The sequence shown here is derived from an EMBL/GenBank/DDBJ whole genome shotgun (WGS) entry which is preliminary data.</text>
</comment>
<organism evidence="3 4">
    <name type="scientific">Pacificimonas flava</name>
    <dbReference type="NCBI Taxonomy" id="1234595"/>
    <lineage>
        <taxon>Bacteria</taxon>
        <taxon>Pseudomonadati</taxon>
        <taxon>Pseudomonadota</taxon>
        <taxon>Alphaproteobacteria</taxon>
        <taxon>Sphingomonadales</taxon>
        <taxon>Sphingosinicellaceae</taxon>
        <taxon>Pacificimonas</taxon>
    </lineage>
</organism>
<dbReference type="AlphaFoldDB" id="A0A219B982"/>
<evidence type="ECO:0000313" key="3">
    <source>
        <dbReference type="EMBL" id="OWV34686.1"/>
    </source>
</evidence>
<name>A0A219B982_9SPHN</name>
<dbReference type="OrthoDB" id="9807486at2"/>
<evidence type="ECO:0000313" key="4">
    <source>
        <dbReference type="Proteomes" id="UP000198462"/>
    </source>
</evidence>
<dbReference type="HAMAP" id="MF_00758">
    <property type="entry name" value="UPF0301"/>
    <property type="match status" value="1"/>
</dbReference>